<keyword evidence="5" id="KW-0012">Acyltransferase</keyword>
<feature type="non-terminal residue" evidence="8">
    <location>
        <position position="1"/>
    </location>
</feature>
<dbReference type="InterPro" id="IPR017861">
    <property type="entry name" value="KAE1/TsaD"/>
</dbReference>
<dbReference type="GO" id="GO:0002949">
    <property type="term" value="P:tRNA threonylcarbamoyladenosine modification"/>
    <property type="evidence" value="ECO:0007669"/>
    <property type="project" value="InterPro"/>
</dbReference>
<dbReference type="EMBL" id="HACA01015182">
    <property type="protein sequence ID" value="CDW32543.1"/>
    <property type="molecule type" value="Transcribed_RNA"/>
</dbReference>
<dbReference type="PRINTS" id="PR00789">
    <property type="entry name" value="OSIALOPTASE"/>
</dbReference>
<name>A0A0K2U2W1_LEPSM</name>
<dbReference type="GO" id="GO:0061711">
    <property type="term" value="F:tRNA N(6)-L-threonylcarbamoyladenine synthase activity"/>
    <property type="evidence" value="ECO:0007669"/>
    <property type="project" value="UniProtKB-EC"/>
</dbReference>
<organism evidence="8">
    <name type="scientific">Lepeophtheirus salmonis</name>
    <name type="common">Salmon louse</name>
    <name type="synonym">Caligus salmonis</name>
    <dbReference type="NCBI Taxonomy" id="72036"/>
    <lineage>
        <taxon>Eukaryota</taxon>
        <taxon>Metazoa</taxon>
        <taxon>Ecdysozoa</taxon>
        <taxon>Arthropoda</taxon>
        <taxon>Crustacea</taxon>
        <taxon>Multicrustacea</taxon>
        <taxon>Hexanauplia</taxon>
        <taxon>Copepoda</taxon>
        <taxon>Siphonostomatoida</taxon>
        <taxon>Caligidae</taxon>
        <taxon>Lepeophtheirus</taxon>
    </lineage>
</organism>
<reference evidence="8" key="1">
    <citation type="submission" date="2014-05" db="EMBL/GenBank/DDBJ databases">
        <authorList>
            <person name="Chronopoulou M."/>
        </authorList>
    </citation>
    <scope>NUCLEOTIDE SEQUENCE</scope>
    <source>
        <tissue evidence="8">Whole organism</tissue>
    </source>
</reference>
<dbReference type="CDD" id="cd24134">
    <property type="entry name" value="ASKHA_NBD_OSGEPL1_QRI7_euk"/>
    <property type="match status" value="1"/>
</dbReference>
<dbReference type="GO" id="GO:0005739">
    <property type="term" value="C:mitochondrion"/>
    <property type="evidence" value="ECO:0007669"/>
    <property type="project" value="TreeGrafter"/>
</dbReference>
<protein>
    <recommendedName>
        <fullName evidence="1">N(6)-L-threonylcarbamoyladenine synthase</fullName>
        <ecNumber evidence="1">2.3.1.234</ecNumber>
    </recommendedName>
</protein>
<feature type="domain" description="Gcp-like" evidence="7">
    <location>
        <begin position="53"/>
        <end position="338"/>
    </location>
</feature>
<dbReference type="AlphaFoldDB" id="A0A0K2U2W1"/>
<keyword evidence="4" id="KW-0479">Metal-binding</keyword>
<proteinExistence type="inferred from homology"/>
<dbReference type="NCBIfam" id="TIGR00329">
    <property type="entry name" value="gcp_kae1"/>
    <property type="match status" value="1"/>
</dbReference>
<dbReference type="InterPro" id="IPR043129">
    <property type="entry name" value="ATPase_NBD"/>
</dbReference>
<evidence type="ECO:0000256" key="3">
    <source>
        <dbReference type="ARBA" id="ARBA00022694"/>
    </source>
</evidence>
<dbReference type="PANTHER" id="PTHR11735">
    <property type="entry name" value="TRNA N6-ADENOSINE THREONYLCARBAMOYLTRANSFERASE"/>
    <property type="match status" value="1"/>
</dbReference>
<dbReference type="SUPFAM" id="SSF53067">
    <property type="entry name" value="Actin-like ATPase domain"/>
    <property type="match status" value="2"/>
</dbReference>
<evidence type="ECO:0000256" key="2">
    <source>
        <dbReference type="ARBA" id="ARBA00022679"/>
    </source>
</evidence>
<dbReference type="GO" id="GO:0046872">
    <property type="term" value="F:metal ion binding"/>
    <property type="evidence" value="ECO:0007669"/>
    <property type="project" value="UniProtKB-KW"/>
</dbReference>
<dbReference type="InterPro" id="IPR000905">
    <property type="entry name" value="Gcp-like_dom"/>
</dbReference>
<sequence length="389" mass="42821">DTDMARTVMLCPRGYYWSFLSKRAYILGIESSCDDTGAALLDSNGKVLGESLRIQSSSRFGGVIPSIAMGRHARALPQVVDTAMGSTSFSSLRAIAISNQPGLKGSLAMGIDYAKYLSIKYDVPLIPIHHMEAHALTPRFIYPDLTFPYLFLLISGGHCILGVVSQLDDFKILGYSPDSPGEALDKVARALKLNVLDSSLKDVSGGKCIEMVALNGNPKAYEFPIPLMHKRSCNFSFSGLKSKSIEMASGLSQRDQVSDFCASFQYAIGRHICMRLQRALEYVDLVQLMTDRKLVVSGGVACNKTLRSYIDKIASTYGYDTYYPPPQYCTDNGLMIAWNGIEKMRAGWEMVQPKNALSIQPLPRGKFGTNISDSVIEKNISCKWIKIIS</sequence>
<keyword evidence="2" id="KW-0808">Transferase</keyword>
<evidence type="ECO:0000256" key="4">
    <source>
        <dbReference type="ARBA" id="ARBA00022723"/>
    </source>
</evidence>
<accession>A0A0K2U2W1</accession>
<evidence type="ECO:0000259" key="7">
    <source>
        <dbReference type="Pfam" id="PF00814"/>
    </source>
</evidence>
<evidence type="ECO:0000256" key="5">
    <source>
        <dbReference type="ARBA" id="ARBA00023315"/>
    </source>
</evidence>
<dbReference type="Gene3D" id="3.30.420.40">
    <property type="match status" value="2"/>
</dbReference>
<evidence type="ECO:0000313" key="8">
    <source>
        <dbReference type="EMBL" id="CDW32543.1"/>
    </source>
</evidence>
<dbReference type="Pfam" id="PF00814">
    <property type="entry name" value="TsaD"/>
    <property type="match status" value="1"/>
</dbReference>
<dbReference type="InterPro" id="IPR022450">
    <property type="entry name" value="TsaD"/>
</dbReference>
<dbReference type="HAMAP" id="MF_01445">
    <property type="entry name" value="TsaD"/>
    <property type="match status" value="1"/>
</dbReference>
<dbReference type="OrthoDB" id="10259622at2759"/>
<evidence type="ECO:0000256" key="6">
    <source>
        <dbReference type="ARBA" id="ARBA00048117"/>
    </source>
</evidence>
<keyword evidence="3" id="KW-0819">tRNA processing</keyword>
<dbReference type="EC" id="2.3.1.234" evidence="1"/>
<evidence type="ECO:0000256" key="1">
    <source>
        <dbReference type="ARBA" id="ARBA00012156"/>
    </source>
</evidence>
<dbReference type="PANTHER" id="PTHR11735:SF6">
    <property type="entry name" value="TRNA N6-ADENOSINE THREONYLCARBAMOYLTRANSFERASE, MITOCHONDRIAL"/>
    <property type="match status" value="1"/>
</dbReference>
<comment type="catalytic activity">
    <reaction evidence="6">
        <text>L-threonylcarbamoyladenylate + adenosine(37) in tRNA = N(6)-L-threonylcarbamoyladenosine(37) in tRNA + AMP + H(+)</text>
        <dbReference type="Rhea" id="RHEA:37059"/>
        <dbReference type="Rhea" id="RHEA-COMP:10162"/>
        <dbReference type="Rhea" id="RHEA-COMP:10163"/>
        <dbReference type="ChEBI" id="CHEBI:15378"/>
        <dbReference type="ChEBI" id="CHEBI:73682"/>
        <dbReference type="ChEBI" id="CHEBI:74411"/>
        <dbReference type="ChEBI" id="CHEBI:74418"/>
        <dbReference type="ChEBI" id="CHEBI:456215"/>
        <dbReference type="EC" id="2.3.1.234"/>
    </reaction>
</comment>